<comment type="caution">
    <text evidence="1">The sequence shown here is derived from an EMBL/GenBank/DDBJ whole genome shotgun (WGS) entry which is preliminary data.</text>
</comment>
<evidence type="ECO:0000313" key="2">
    <source>
        <dbReference type="Proteomes" id="UP000075787"/>
    </source>
</evidence>
<accession>A0A162LTU8</accession>
<dbReference type="AlphaFoldDB" id="A0A162LTU8"/>
<name>A0A162LTU8_9PROT</name>
<dbReference type="Proteomes" id="UP000075787">
    <property type="component" value="Unassembled WGS sequence"/>
</dbReference>
<protein>
    <submittedName>
        <fullName evidence="1">Uncharacterized protein</fullName>
    </submittedName>
</protein>
<gene>
    <name evidence="1" type="ORF">AUP44_21445</name>
</gene>
<sequence length="73" mass="8022">MPGAAGRARPLRLGHAILSDGRRFAPSPFFPECDGRQHSDPFRMAVIVCLQGLWRHAGCAMGMFSRLAIDFGH</sequence>
<organism evidence="1 2">
    <name type="scientific">Tistrella mobilis</name>
    <dbReference type="NCBI Taxonomy" id="171437"/>
    <lineage>
        <taxon>Bacteria</taxon>
        <taxon>Pseudomonadati</taxon>
        <taxon>Pseudomonadota</taxon>
        <taxon>Alphaproteobacteria</taxon>
        <taxon>Geminicoccales</taxon>
        <taxon>Geminicoccaceae</taxon>
        <taxon>Tistrella</taxon>
    </lineage>
</organism>
<proteinExistence type="predicted"/>
<evidence type="ECO:0000313" key="1">
    <source>
        <dbReference type="EMBL" id="KYO57046.1"/>
    </source>
</evidence>
<dbReference type="EMBL" id="LPZR01000034">
    <property type="protein sequence ID" value="KYO57046.1"/>
    <property type="molecule type" value="Genomic_DNA"/>
</dbReference>
<reference evidence="1 2" key="1">
    <citation type="submission" date="2015-12" db="EMBL/GenBank/DDBJ databases">
        <title>Genome sequence of Tistrella mobilis MCCC 1A02139.</title>
        <authorList>
            <person name="Lu L."/>
            <person name="Lai Q."/>
            <person name="Shao Z."/>
            <person name="Qian P."/>
        </authorList>
    </citation>
    <scope>NUCLEOTIDE SEQUENCE [LARGE SCALE GENOMIC DNA]</scope>
    <source>
        <strain evidence="1 2">MCCC 1A02139</strain>
    </source>
</reference>